<comment type="caution">
    <text evidence="1">The sequence shown here is derived from an EMBL/GenBank/DDBJ whole genome shotgun (WGS) entry which is preliminary data.</text>
</comment>
<evidence type="ECO:0000313" key="1">
    <source>
        <dbReference type="EMBL" id="OEZ95009.1"/>
    </source>
</evidence>
<dbReference type="Proteomes" id="UP000175989">
    <property type="component" value="Unassembled WGS sequence"/>
</dbReference>
<name>A0A1E7WCG1_9BURK</name>
<proteinExistence type="predicted"/>
<protein>
    <submittedName>
        <fullName evidence="1">Uncharacterized protein</fullName>
    </submittedName>
</protein>
<accession>A0A1E7WCG1</accession>
<sequence>MVALSLTAPAATPVIDGGLLATLDTATATPATPVLVLPMTLFQSSPAVSWYVAPPLEAVPLRLNSAAIAATSAPARVTENEVALVTSTLPVVTSVWLAPPSPRSASLATVMSLAAPSVATRLLPVTVSTWVVAS</sequence>
<evidence type="ECO:0000313" key="2">
    <source>
        <dbReference type="Proteomes" id="UP000175989"/>
    </source>
</evidence>
<dbReference type="AlphaFoldDB" id="A0A1E7WCG1"/>
<keyword evidence="2" id="KW-1185">Reference proteome</keyword>
<gene>
    <name evidence="1" type="ORF">DUPY_43910</name>
</gene>
<dbReference type="EMBL" id="LROM01000127">
    <property type="protein sequence ID" value="OEZ95009.1"/>
    <property type="molecule type" value="Genomic_DNA"/>
</dbReference>
<reference evidence="2" key="1">
    <citation type="journal article" date="2016" name="Front. Microbiol.">
        <title>Molecular Keys to the Janthinobacterium and Duganella spp. Interaction with the Plant Pathogen Fusarium graminearum.</title>
        <authorList>
            <person name="Haack F.S."/>
            <person name="Poehlein A."/>
            <person name="Kroger C."/>
            <person name="Voigt C.A."/>
            <person name="Piepenbring M."/>
            <person name="Bode H.B."/>
            <person name="Daniel R."/>
            <person name="Schafer W."/>
            <person name="Streit W.R."/>
        </authorList>
    </citation>
    <scope>NUCLEOTIDE SEQUENCE [LARGE SCALE GENOMIC DNA]</scope>
    <source>
        <strain evidence="2">T54</strain>
    </source>
</reference>
<organism evidence="1 2">
    <name type="scientific">Duganella phyllosphaerae</name>
    <dbReference type="NCBI Taxonomy" id="762836"/>
    <lineage>
        <taxon>Bacteria</taxon>
        <taxon>Pseudomonadati</taxon>
        <taxon>Pseudomonadota</taxon>
        <taxon>Betaproteobacteria</taxon>
        <taxon>Burkholderiales</taxon>
        <taxon>Oxalobacteraceae</taxon>
        <taxon>Telluria group</taxon>
        <taxon>Duganella</taxon>
    </lineage>
</organism>